<reference evidence="1 2" key="1">
    <citation type="submission" date="2013-01" db="EMBL/GenBank/DDBJ databases">
        <authorList>
            <person name="Harkins D.M."/>
            <person name="Durkin A.S."/>
            <person name="Brinkac L.M."/>
            <person name="Haft D.H."/>
            <person name="Selengut J.D."/>
            <person name="Sanka R."/>
            <person name="DePew J."/>
            <person name="Purushe J."/>
            <person name="Hartskeerl R.A."/>
            <person name="Ahmed A."/>
            <person name="van der Linden H."/>
            <person name="Goris M.G.A."/>
            <person name="Vinetz J.M."/>
            <person name="Sutton G.G."/>
            <person name="Nierman W.C."/>
            <person name="Fouts D.E."/>
        </authorList>
    </citation>
    <scope>NUCLEOTIDE SEQUENCE [LARGE SCALE GENOMIC DNA]</scope>
    <source>
        <strain evidence="1 2">MAVJ 401</strain>
    </source>
</reference>
<name>M6JLI3_9LEPT</name>
<dbReference type="InterPro" id="IPR003477">
    <property type="entry name" value="PemK-like"/>
</dbReference>
<protein>
    <submittedName>
        <fullName evidence="1">Toxin-antitoxin system, toxin component, MazF family</fullName>
    </submittedName>
</protein>
<dbReference type="Pfam" id="PF02452">
    <property type="entry name" value="PemK_toxin"/>
    <property type="match status" value="1"/>
</dbReference>
<dbReference type="AlphaFoldDB" id="M6JLI3"/>
<dbReference type="SUPFAM" id="SSF50118">
    <property type="entry name" value="Cell growth inhibitor/plasmid maintenance toxic component"/>
    <property type="match status" value="1"/>
</dbReference>
<gene>
    <name evidence="1" type="ORF">LEP1GSC063_2809</name>
</gene>
<proteinExistence type="predicted"/>
<accession>M6JLI3</accession>
<dbReference type="GO" id="GO:0003677">
    <property type="term" value="F:DNA binding"/>
    <property type="evidence" value="ECO:0007669"/>
    <property type="project" value="InterPro"/>
</dbReference>
<sequence length="38" mass="4454">MLDQIRTVDKTRLIKKLGKIDPKTVNKMKLVIKEMLVD</sequence>
<organism evidence="1 2">
    <name type="scientific">Leptospira santarosai serovar Arenal str. MAVJ 401</name>
    <dbReference type="NCBI Taxonomy" id="1049976"/>
    <lineage>
        <taxon>Bacteria</taxon>
        <taxon>Pseudomonadati</taxon>
        <taxon>Spirochaetota</taxon>
        <taxon>Spirochaetia</taxon>
        <taxon>Leptospirales</taxon>
        <taxon>Leptospiraceae</taxon>
        <taxon>Leptospira</taxon>
    </lineage>
</organism>
<dbReference type="Proteomes" id="UP000012106">
    <property type="component" value="Unassembled WGS sequence"/>
</dbReference>
<evidence type="ECO:0000313" key="2">
    <source>
        <dbReference type="Proteomes" id="UP000012106"/>
    </source>
</evidence>
<dbReference type="InterPro" id="IPR011067">
    <property type="entry name" value="Plasmid_toxin/cell-grow_inhib"/>
</dbReference>
<evidence type="ECO:0000313" key="1">
    <source>
        <dbReference type="EMBL" id="EMN22556.1"/>
    </source>
</evidence>
<comment type="caution">
    <text evidence="1">The sequence shown here is derived from an EMBL/GenBank/DDBJ whole genome shotgun (WGS) entry which is preliminary data.</text>
</comment>
<dbReference type="EMBL" id="AHMU02000025">
    <property type="protein sequence ID" value="EMN22556.1"/>
    <property type="molecule type" value="Genomic_DNA"/>
</dbReference>
<dbReference type="Gene3D" id="2.30.30.110">
    <property type="match status" value="1"/>
</dbReference>